<protein>
    <submittedName>
        <fullName evidence="2">ABC transporter substrate-binding protein</fullName>
    </submittedName>
</protein>
<comment type="caution">
    <text evidence="2">The sequence shown here is derived from an EMBL/GenBank/DDBJ whole genome shotgun (WGS) entry which is preliminary data.</text>
</comment>
<reference evidence="2 3" key="1">
    <citation type="submission" date="2023-01" db="EMBL/GenBank/DDBJ databases">
        <title>Minimal conservation of predation-associated metabolite biosynthetic gene clusters underscores biosynthetic potential of Myxococcota including descriptions for ten novel species: Archangium lansinium sp. nov., Myxococcus landrumus sp. nov., Nannocystis bai.</title>
        <authorList>
            <person name="Ahearne A."/>
            <person name="Stevens C."/>
            <person name="Dowd S."/>
        </authorList>
    </citation>
    <scope>NUCLEOTIDE SEQUENCE [LARGE SCALE GENOMIC DNA]</scope>
    <source>
        <strain evidence="2 3">WIWO2</strain>
    </source>
</reference>
<evidence type="ECO:0000313" key="2">
    <source>
        <dbReference type="EMBL" id="MDC0678394.1"/>
    </source>
</evidence>
<dbReference type="Proteomes" id="UP001217485">
    <property type="component" value="Unassembled WGS sequence"/>
</dbReference>
<accession>A0ABT5BW43</accession>
<evidence type="ECO:0000256" key="1">
    <source>
        <dbReference type="SAM" id="SignalP"/>
    </source>
</evidence>
<dbReference type="Pfam" id="PF05494">
    <property type="entry name" value="MlaC"/>
    <property type="match status" value="1"/>
</dbReference>
<dbReference type="RefSeq" id="WP_272095205.1">
    <property type="nucleotide sequence ID" value="NZ_JAQNDK010000001.1"/>
</dbReference>
<evidence type="ECO:0000313" key="3">
    <source>
        <dbReference type="Proteomes" id="UP001217485"/>
    </source>
</evidence>
<dbReference type="Gene3D" id="3.10.450.710">
    <property type="entry name" value="Tgt2/MlaC"/>
    <property type="match status" value="1"/>
</dbReference>
<keyword evidence="3" id="KW-1185">Reference proteome</keyword>
<dbReference type="InterPro" id="IPR008869">
    <property type="entry name" value="MlaC/ttg2D"/>
</dbReference>
<dbReference type="PANTHER" id="PTHR36573">
    <property type="entry name" value="INTERMEMBRANE PHOSPHOLIPID TRANSPORT SYSTEM BINDING PROTEIN MLAC"/>
    <property type="match status" value="1"/>
</dbReference>
<keyword evidence="1" id="KW-0732">Signal</keyword>
<proteinExistence type="predicted"/>
<organism evidence="2 3">
    <name type="scientific">Sorangium atrum</name>
    <dbReference type="NCBI Taxonomy" id="2995308"/>
    <lineage>
        <taxon>Bacteria</taxon>
        <taxon>Pseudomonadati</taxon>
        <taxon>Myxococcota</taxon>
        <taxon>Polyangia</taxon>
        <taxon>Polyangiales</taxon>
        <taxon>Polyangiaceae</taxon>
        <taxon>Sorangium</taxon>
    </lineage>
</organism>
<dbReference type="PANTHER" id="PTHR36573:SF1">
    <property type="entry name" value="INTERMEMBRANE PHOSPHOLIPID TRANSPORT SYSTEM BINDING PROTEIN MLAC"/>
    <property type="match status" value="1"/>
</dbReference>
<name>A0ABT5BW43_9BACT</name>
<dbReference type="InterPro" id="IPR042245">
    <property type="entry name" value="Tgt2/MlaC_sf"/>
</dbReference>
<dbReference type="EMBL" id="JAQNDK010000001">
    <property type="protein sequence ID" value="MDC0678394.1"/>
    <property type="molecule type" value="Genomic_DNA"/>
</dbReference>
<feature type="signal peptide" evidence="1">
    <location>
        <begin position="1"/>
        <end position="24"/>
    </location>
</feature>
<sequence>MNHLFAAAFSLLALTLGPVGLASAGPATDVVKARQTALFDLLKKGGVENQKKVGAVFDEMLDYSALAEASLGSEWAARTDAEKKQFSELLKQLVRKAYERNLKKTLDFNVEYLGETDSKGVMTVKTKAVSKKDAREEPVEIAFKLSQKGGAWLVQDIVTEGVSLVGSYRAQFTKIIKKDGLPALIQKMKDKLAKGDV</sequence>
<feature type="chain" id="PRO_5045292625" evidence="1">
    <location>
        <begin position="25"/>
        <end position="197"/>
    </location>
</feature>
<gene>
    <name evidence="2" type="ORF">POL72_11680</name>
</gene>